<comment type="subunit">
    <text evidence="12">Component of the large ribosomal subunit. May bind IPO9 with low affinity.</text>
</comment>
<evidence type="ECO:0000256" key="4">
    <source>
        <dbReference type="ARBA" id="ARBA00022679"/>
    </source>
</evidence>
<dbReference type="InterPro" id="IPR020615">
    <property type="entry name" value="Thiolase_acyl_enz_int_AS"/>
</dbReference>
<keyword evidence="4" id="KW-0808">Transferase</keyword>
<evidence type="ECO:0000256" key="7">
    <source>
        <dbReference type="ARBA" id="ARBA00023274"/>
    </source>
</evidence>
<dbReference type="Proteomes" id="UP001352852">
    <property type="component" value="Unassembled WGS sequence"/>
</dbReference>
<dbReference type="InterPro" id="IPR016039">
    <property type="entry name" value="Thiolase-like"/>
</dbReference>
<dbReference type="NCBIfam" id="TIGR01930">
    <property type="entry name" value="AcCoA-C-Actrans"/>
    <property type="match status" value="1"/>
</dbReference>
<dbReference type="InterPro" id="IPR000915">
    <property type="entry name" value="60S_ribosomal_eL6"/>
</dbReference>
<dbReference type="InterPro" id="IPR020616">
    <property type="entry name" value="Thiolase_N"/>
</dbReference>
<feature type="domain" description="Thiolase C-terminal" evidence="14">
    <location>
        <begin position="273"/>
        <end position="394"/>
    </location>
</feature>
<evidence type="ECO:0000256" key="8">
    <source>
        <dbReference type="ARBA" id="ARBA00023315"/>
    </source>
</evidence>
<dbReference type="Gene3D" id="2.30.30.30">
    <property type="match status" value="1"/>
</dbReference>
<dbReference type="Gene3D" id="3.40.47.10">
    <property type="match status" value="1"/>
</dbReference>
<evidence type="ECO:0000259" key="13">
    <source>
        <dbReference type="Pfam" id="PF00108"/>
    </source>
</evidence>
<dbReference type="InterPro" id="IPR020613">
    <property type="entry name" value="Thiolase_CS"/>
</dbReference>
<keyword evidence="6" id="KW-0689">Ribosomal protein</keyword>
<feature type="domain" description="Large ribosomal subunit protein uL6 N-terminal" evidence="15">
    <location>
        <begin position="433"/>
        <end position="489"/>
    </location>
</feature>
<keyword evidence="5" id="KW-0809">Transit peptide</keyword>
<comment type="similarity">
    <text evidence="2">Belongs to the eukaryotic ribosomal protein eL6 family.</text>
</comment>
<dbReference type="InterPro" id="IPR005568">
    <property type="entry name" value="Ribosomal_uL6_N"/>
</dbReference>
<evidence type="ECO:0000313" key="16">
    <source>
        <dbReference type="EMBL" id="MED6273631.1"/>
    </source>
</evidence>
<feature type="domain" description="Thiolase N-terminal" evidence="13">
    <location>
        <begin position="7"/>
        <end position="266"/>
    </location>
</feature>
<evidence type="ECO:0000259" key="15">
    <source>
        <dbReference type="Pfam" id="PF03868"/>
    </source>
</evidence>
<evidence type="ECO:0000313" key="17">
    <source>
        <dbReference type="Proteomes" id="UP001352852"/>
    </source>
</evidence>
<evidence type="ECO:0000256" key="9">
    <source>
        <dbReference type="ARBA" id="ARBA00034092"/>
    </source>
</evidence>
<dbReference type="PROSITE" id="PS00099">
    <property type="entry name" value="THIOLASE_3"/>
    <property type="match status" value="1"/>
</dbReference>
<proteinExistence type="inferred from homology"/>
<gene>
    <name evidence="16" type="ORF">CHARACLAT_008509</name>
</gene>
<name>A0ABU7DGY9_9TELE</name>
<dbReference type="PROSITE" id="PS00098">
    <property type="entry name" value="THIOLASE_1"/>
    <property type="match status" value="1"/>
</dbReference>
<evidence type="ECO:0000256" key="5">
    <source>
        <dbReference type="ARBA" id="ARBA00022946"/>
    </source>
</evidence>
<dbReference type="SUPFAM" id="SSF53901">
    <property type="entry name" value="Thiolase-like"/>
    <property type="match status" value="2"/>
</dbReference>
<comment type="similarity">
    <text evidence="3">Belongs to the thiolase-like superfamily. Thiolase family.</text>
</comment>
<dbReference type="EMBL" id="JAHUTJ010025089">
    <property type="protein sequence ID" value="MED6273631.1"/>
    <property type="molecule type" value="Genomic_DNA"/>
</dbReference>
<sequence>MALIRGVFIVAAKRTPFGTYGGVLKDHSATDLAEHAAKAALTAGAVPPELINSIIIGNVMQSSADAPYIARHVGLRCGVPIPVPALTVNRLCGSGFQSIINGAHEICLRESEVVLCGGSESMSQAPYAVRNIRFGTKFGLDLKLEDTLWAGLTDLHIKIPMGITAENLAEKYQITREDCDNYAYQTQQKWKAAHEGGHFTAEIAPIEVKAKKGKAPMSHDEHPRPQTTLEQMAKLPTVFKKGGTVTAANASGVSDGAAALVITSEEALKEHKLTPLARIVAYHVSGCDPSIMGIGPVPAVTEALKKAGLSINDMDLVEVNEAFASQYLAVAKALGLDPVKSNVNGGAIAIGHPLGASGARITAHLVHELRRRGGKYAVGSACIGGGQGIAIILESEVQRNDVNVSRQRPYKRHIPGCRSFFIAKMAEGDKTKSAKKKHGSRNPVLARGIGRYSRSAMYARRAMYKRKTKTTETKFEKKIKTKPKATVVKSVGGDKNGGTRVVKLRKMPRYYPTEDVPRKLKSHGKKPFSQHKRKLRASITPGTVLILLTGRHRGKRVVFLKQLSSGLLLVTGPLALNRVPLRRAHQKFVIATTTKIDISGMKIPKTLNDTYFKKKKLRRPRHQEGEIFDTEKEKYQLTEQRKEDQKAVDAQLLPLIKKEPQLKGYLRSSFALSNGVYPHKLVF</sequence>
<evidence type="ECO:0000256" key="10">
    <source>
        <dbReference type="ARBA" id="ARBA00035233"/>
    </source>
</evidence>
<dbReference type="InterPro" id="IPR002155">
    <property type="entry name" value="Thiolase"/>
</dbReference>
<dbReference type="PANTHER" id="PTHR18919">
    <property type="entry name" value="ACETYL-COA C-ACYLTRANSFERASE"/>
    <property type="match status" value="1"/>
</dbReference>
<keyword evidence="17" id="KW-1185">Reference proteome</keyword>
<comment type="function">
    <text evidence="9">Component of the large ribosomal subunit. The ribosome is a large ribonucleoprotein complex responsible for the synthesis of proteins in the cell.</text>
</comment>
<dbReference type="InterPro" id="IPR041997">
    <property type="entry name" value="Ribosomal_eL6_KOW"/>
</dbReference>
<comment type="pathway">
    <text evidence="1">Lipid metabolism; fatty acid beta-oxidation.</text>
</comment>
<evidence type="ECO:0000256" key="2">
    <source>
        <dbReference type="ARBA" id="ARBA00010592"/>
    </source>
</evidence>
<accession>A0ABU7DGY9</accession>
<dbReference type="PANTHER" id="PTHR18919:SF107">
    <property type="entry name" value="ACETYL-COA ACETYLTRANSFERASE, CYTOSOLIC"/>
    <property type="match status" value="1"/>
</dbReference>
<dbReference type="InterPro" id="IPR014722">
    <property type="entry name" value="Rib_uL2_dom2"/>
</dbReference>
<evidence type="ECO:0000256" key="11">
    <source>
        <dbReference type="ARBA" id="ARBA00035351"/>
    </source>
</evidence>
<organism evidence="16 17">
    <name type="scientific">Characodon lateralis</name>
    <dbReference type="NCBI Taxonomy" id="208331"/>
    <lineage>
        <taxon>Eukaryota</taxon>
        <taxon>Metazoa</taxon>
        <taxon>Chordata</taxon>
        <taxon>Craniata</taxon>
        <taxon>Vertebrata</taxon>
        <taxon>Euteleostomi</taxon>
        <taxon>Actinopterygii</taxon>
        <taxon>Neopterygii</taxon>
        <taxon>Teleostei</taxon>
        <taxon>Neoteleostei</taxon>
        <taxon>Acanthomorphata</taxon>
        <taxon>Ovalentaria</taxon>
        <taxon>Atherinomorphae</taxon>
        <taxon>Cyprinodontiformes</taxon>
        <taxon>Goodeidae</taxon>
        <taxon>Characodon</taxon>
    </lineage>
</organism>
<comment type="caution">
    <text evidence="16">The sequence shown here is derived from an EMBL/GenBank/DDBJ whole genome shotgun (WGS) entry which is preliminary data.</text>
</comment>
<protein>
    <recommendedName>
        <fullName evidence="10">Large ribosomal subunit protein eL6</fullName>
    </recommendedName>
    <alternativeName>
        <fullName evidence="11">60S ribosomal protein L6</fullName>
    </alternativeName>
</protein>
<keyword evidence="8" id="KW-0012">Acyltransferase</keyword>
<evidence type="ECO:0000256" key="3">
    <source>
        <dbReference type="ARBA" id="ARBA00010982"/>
    </source>
</evidence>
<dbReference type="Pfam" id="PF01159">
    <property type="entry name" value="Ribosomal_L6e"/>
    <property type="match status" value="1"/>
</dbReference>
<dbReference type="CDD" id="cd00751">
    <property type="entry name" value="thiolase"/>
    <property type="match status" value="1"/>
</dbReference>
<dbReference type="Pfam" id="PF00108">
    <property type="entry name" value="Thiolase_N"/>
    <property type="match status" value="1"/>
</dbReference>
<evidence type="ECO:0000256" key="12">
    <source>
        <dbReference type="ARBA" id="ARBA00046388"/>
    </source>
</evidence>
<dbReference type="SUPFAM" id="SSF50104">
    <property type="entry name" value="Translation proteins SH3-like domain"/>
    <property type="match status" value="1"/>
</dbReference>
<dbReference type="PROSITE" id="PS00737">
    <property type="entry name" value="THIOLASE_2"/>
    <property type="match status" value="1"/>
</dbReference>
<dbReference type="InterPro" id="IPR020617">
    <property type="entry name" value="Thiolase_C"/>
</dbReference>
<dbReference type="Pfam" id="PF02803">
    <property type="entry name" value="Thiolase_C"/>
    <property type="match status" value="1"/>
</dbReference>
<evidence type="ECO:0000259" key="14">
    <source>
        <dbReference type="Pfam" id="PF02803"/>
    </source>
</evidence>
<keyword evidence="7" id="KW-0687">Ribonucleoprotein</keyword>
<dbReference type="Pfam" id="PF03868">
    <property type="entry name" value="Ribosomal_L6e_N"/>
    <property type="match status" value="1"/>
</dbReference>
<dbReference type="CDD" id="cd13156">
    <property type="entry name" value="KOW_RPL6"/>
    <property type="match status" value="1"/>
</dbReference>
<evidence type="ECO:0000256" key="6">
    <source>
        <dbReference type="ARBA" id="ARBA00022980"/>
    </source>
</evidence>
<evidence type="ECO:0000256" key="1">
    <source>
        <dbReference type="ARBA" id="ARBA00005005"/>
    </source>
</evidence>
<dbReference type="InterPro" id="IPR020610">
    <property type="entry name" value="Thiolase_AS"/>
</dbReference>
<reference evidence="16 17" key="1">
    <citation type="submission" date="2021-06" db="EMBL/GenBank/DDBJ databases">
        <authorList>
            <person name="Palmer J.M."/>
        </authorList>
    </citation>
    <scope>NUCLEOTIDE SEQUENCE [LARGE SCALE GENOMIC DNA]</scope>
    <source>
        <strain evidence="16 17">CL_MEX2019</strain>
        <tissue evidence="16">Muscle</tissue>
    </source>
</reference>
<dbReference type="InterPro" id="IPR008991">
    <property type="entry name" value="Translation_prot_SH3-like_sf"/>
</dbReference>